<dbReference type="AlphaFoldDB" id="A0AB39YBA2"/>
<dbReference type="GO" id="GO:0031177">
    <property type="term" value="F:phosphopantetheine binding"/>
    <property type="evidence" value="ECO:0007669"/>
    <property type="project" value="TreeGrafter"/>
</dbReference>
<accession>A0AB39YBA2</accession>
<name>A0AB39YBA2_9ACTN</name>
<evidence type="ECO:0000256" key="1">
    <source>
        <dbReference type="SAM" id="MobiDB-lite"/>
    </source>
</evidence>
<dbReference type="InterPro" id="IPR042099">
    <property type="entry name" value="ANL_N_sf"/>
</dbReference>
<feature type="region of interest" description="Disordered" evidence="1">
    <location>
        <begin position="513"/>
        <end position="534"/>
    </location>
</feature>
<dbReference type="InterPro" id="IPR020845">
    <property type="entry name" value="AMP-binding_CS"/>
</dbReference>
<gene>
    <name evidence="3" type="ORF">AB5J51_33125</name>
</gene>
<dbReference type="InterPro" id="IPR045851">
    <property type="entry name" value="AMP-bd_C_sf"/>
</dbReference>
<dbReference type="RefSeq" id="WP_133898727.1">
    <property type="nucleotide sequence ID" value="NZ_CP165727.1"/>
</dbReference>
<reference evidence="3" key="1">
    <citation type="submission" date="2024-08" db="EMBL/GenBank/DDBJ databases">
        <authorList>
            <person name="Yu S.T."/>
        </authorList>
    </citation>
    <scope>NUCLEOTIDE SEQUENCE</scope>
    <source>
        <strain evidence="3">R33</strain>
    </source>
</reference>
<dbReference type="Pfam" id="PF00501">
    <property type="entry name" value="AMP-binding"/>
    <property type="match status" value="1"/>
</dbReference>
<dbReference type="InterPro" id="IPR010071">
    <property type="entry name" value="AA_adenyl_dom"/>
</dbReference>
<feature type="domain" description="AMP-dependent synthetase/ligase" evidence="2">
    <location>
        <begin position="27"/>
        <end position="380"/>
    </location>
</feature>
<dbReference type="EMBL" id="CP165727">
    <property type="protein sequence ID" value="XDV67425.1"/>
    <property type="molecule type" value="Genomic_DNA"/>
</dbReference>
<proteinExistence type="predicted"/>
<dbReference type="PROSITE" id="PS00455">
    <property type="entry name" value="AMP_BINDING"/>
    <property type="match status" value="1"/>
</dbReference>
<dbReference type="SUPFAM" id="SSF56801">
    <property type="entry name" value="Acetyl-CoA synthetase-like"/>
    <property type="match status" value="1"/>
</dbReference>
<sequence length="534" mass="56479">MTAASPAPGHAGPVVDIGVSSVLELIDREVAAHPGAPAVREPGREVSYAELDRLADTVADRLGRDFGIARGDTVLIAARAGADFTAAVLGTLRAGAAYLPVDTTYPPERIEQILRASSAALLVLADPGALDTGASGTRATALAGLVAPDPAGGAAPAAVRRRPAPEDPAYVIFSSGSTGNPKGIVQTHGCLANFISWQVDGSGLGRGRRVLQVAPLTFDVSVQEIFYTLASGGCLHVPEPHVRRDPRDLIDYVIDERIEVVDFPQSLIDVVMALPTNFEHAADLRHIISAGETVRCTEALEGLLTRRPEITLHNHYGPAENHMVASHSMNAAAGNLEPRPPVGSLVWNTYVYVLDEHGVPVPDGEVGEVYIGGAGVALGYTDPELSGTAFVPDPFRPGKRLYRTRDRGVWRADQTLQLLGRMDDLIKIRGNAVEPREVEARLTDFSGVKDAAAFAVVRAGGAVELHAALTGAPPPASELRRALLAVLPDYMVPVRWWLVDGLPVSPNGKLDRKALPGDGAQPLSLVPHQANASR</sequence>
<organism evidence="3">
    <name type="scientific">Streptomyces sp. R33</name>
    <dbReference type="NCBI Taxonomy" id="3238629"/>
    <lineage>
        <taxon>Bacteria</taxon>
        <taxon>Bacillati</taxon>
        <taxon>Actinomycetota</taxon>
        <taxon>Actinomycetes</taxon>
        <taxon>Kitasatosporales</taxon>
        <taxon>Streptomycetaceae</taxon>
        <taxon>Streptomyces</taxon>
    </lineage>
</organism>
<dbReference type="GO" id="GO:0043041">
    <property type="term" value="P:amino acid activation for nonribosomal peptide biosynthetic process"/>
    <property type="evidence" value="ECO:0007669"/>
    <property type="project" value="TreeGrafter"/>
</dbReference>
<dbReference type="GO" id="GO:0044550">
    <property type="term" value="P:secondary metabolite biosynthetic process"/>
    <property type="evidence" value="ECO:0007669"/>
    <property type="project" value="TreeGrafter"/>
</dbReference>
<dbReference type="InterPro" id="IPR000873">
    <property type="entry name" value="AMP-dep_synth/lig_dom"/>
</dbReference>
<dbReference type="GO" id="GO:0005737">
    <property type="term" value="C:cytoplasm"/>
    <property type="evidence" value="ECO:0007669"/>
    <property type="project" value="TreeGrafter"/>
</dbReference>
<protein>
    <submittedName>
        <fullName evidence="3">Amino acid adenylation domain-containing protein</fullName>
    </submittedName>
</protein>
<dbReference type="NCBIfam" id="TIGR01733">
    <property type="entry name" value="AA-adenyl-dom"/>
    <property type="match status" value="1"/>
</dbReference>
<dbReference type="Gene3D" id="3.40.50.12780">
    <property type="entry name" value="N-terminal domain of ligase-like"/>
    <property type="match status" value="1"/>
</dbReference>
<evidence type="ECO:0000259" key="2">
    <source>
        <dbReference type="Pfam" id="PF00501"/>
    </source>
</evidence>
<dbReference type="PANTHER" id="PTHR45527">
    <property type="entry name" value="NONRIBOSOMAL PEPTIDE SYNTHETASE"/>
    <property type="match status" value="1"/>
</dbReference>
<dbReference type="PANTHER" id="PTHR45527:SF1">
    <property type="entry name" value="FATTY ACID SYNTHASE"/>
    <property type="match status" value="1"/>
</dbReference>
<dbReference type="Gene3D" id="3.30.300.30">
    <property type="match status" value="1"/>
</dbReference>
<evidence type="ECO:0000313" key="3">
    <source>
        <dbReference type="EMBL" id="XDV67425.1"/>
    </source>
</evidence>